<dbReference type="PANTHER" id="PTHR34406">
    <property type="entry name" value="PROTEIN YCEI"/>
    <property type="match status" value="1"/>
</dbReference>
<dbReference type="EMBL" id="SOGT01000011">
    <property type="protein sequence ID" value="TFD25830.1"/>
    <property type="molecule type" value="Genomic_DNA"/>
</dbReference>
<feature type="domain" description="Lipid/polyisoprenoid-binding YceI-like" evidence="2">
    <location>
        <begin position="16"/>
        <end position="183"/>
    </location>
</feature>
<dbReference type="AlphaFoldDB" id="A0A4R8ZEC2"/>
<name>A0A4R8ZEC2_9MICO</name>
<evidence type="ECO:0000313" key="4">
    <source>
        <dbReference type="Proteomes" id="UP000298424"/>
    </source>
</evidence>
<gene>
    <name evidence="3" type="ORF">E3T27_08440</name>
</gene>
<accession>A0A4R8ZEC2</accession>
<dbReference type="Pfam" id="PF04264">
    <property type="entry name" value="YceI"/>
    <property type="match status" value="1"/>
</dbReference>
<dbReference type="InterPro" id="IPR036761">
    <property type="entry name" value="TTHA0802/YceI-like_sf"/>
</dbReference>
<dbReference type="InterPro" id="IPR007372">
    <property type="entry name" value="Lipid/polyisoprenoid-bd_YceI"/>
</dbReference>
<dbReference type="Gene3D" id="2.40.128.110">
    <property type="entry name" value="Lipid/polyisoprenoid-binding, YceI-like"/>
    <property type="match status" value="1"/>
</dbReference>
<organism evidence="3 4">
    <name type="scientific">Cryobacterium lyxosi</name>
    <dbReference type="NCBI Taxonomy" id="1259228"/>
    <lineage>
        <taxon>Bacteria</taxon>
        <taxon>Bacillati</taxon>
        <taxon>Actinomycetota</taxon>
        <taxon>Actinomycetes</taxon>
        <taxon>Micrococcales</taxon>
        <taxon>Microbacteriaceae</taxon>
        <taxon>Cryobacterium</taxon>
    </lineage>
</organism>
<dbReference type="SMART" id="SM00867">
    <property type="entry name" value="YceI"/>
    <property type="match status" value="1"/>
</dbReference>
<proteinExistence type="inferred from homology"/>
<dbReference type="RefSeq" id="WP_134572245.1">
    <property type="nucleotide sequence ID" value="NZ_SOGT01000011.1"/>
</dbReference>
<evidence type="ECO:0000313" key="3">
    <source>
        <dbReference type="EMBL" id="TFD25830.1"/>
    </source>
</evidence>
<evidence type="ECO:0000259" key="2">
    <source>
        <dbReference type="SMART" id="SM00867"/>
    </source>
</evidence>
<protein>
    <submittedName>
        <fullName evidence="3">Polyisoprenoid-binding protein</fullName>
    </submittedName>
</protein>
<evidence type="ECO:0000256" key="1">
    <source>
        <dbReference type="ARBA" id="ARBA00008812"/>
    </source>
</evidence>
<comment type="similarity">
    <text evidence="1">Belongs to the UPF0312 family.</text>
</comment>
<keyword evidence="4" id="KW-1185">Reference proteome</keyword>
<dbReference type="PANTHER" id="PTHR34406:SF1">
    <property type="entry name" value="PROTEIN YCEI"/>
    <property type="match status" value="1"/>
</dbReference>
<comment type="caution">
    <text evidence="3">The sequence shown here is derived from an EMBL/GenBank/DDBJ whole genome shotgun (WGS) entry which is preliminary data.</text>
</comment>
<reference evidence="3 4" key="1">
    <citation type="submission" date="2019-03" db="EMBL/GenBank/DDBJ databases">
        <title>Genomics of glacier-inhabiting Cryobacterium strains.</title>
        <authorList>
            <person name="Liu Q."/>
            <person name="Xin Y.-H."/>
        </authorList>
    </citation>
    <scope>NUCLEOTIDE SEQUENCE [LARGE SCALE GENOMIC DNA]</scope>
    <source>
        <strain evidence="3 4">TMT1-1</strain>
    </source>
</reference>
<dbReference type="SUPFAM" id="SSF101874">
    <property type="entry name" value="YceI-like"/>
    <property type="match status" value="1"/>
</dbReference>
<dbReference type="OrthoDB" id="9811006at2"/>
<dbReference type="Proteomes" id="UP000298424">
    <property type="component" value="Unassembled WGS sequence"/>
</dbReference>
<sequence length="186" mass="20030">MSESTATSIPGFKAGTWTIDKTHSSVSFSIRHIVISKVRGTFEDFDATFVTGENPLETSVTASAKVVSINTNEPSRDGHLRTGDFFDAETYPTIDFVSTGMREVKGDYLVDGNITIKGVTKPTTFELEFGGFGGDPYGNYKFGATAKTEVNREDFGLTYNAALETGGMLLGDKVTITLELQAALNA</sequence>